<organism evidence="2 3">
    <name type="scientific">Vulgatibacter incomptus</name>
    <dbReference type="NCBI Taxonomy" id="1391653"/>
    <lineage>
        <taxon>Bacteria</taxon>
        <taxon>Pseudomonadati</taxon>
        <taxon>Myxococcota</taxon>
        <taxon>Myxococcia</taxon>
        <taxon>Myxococcales</taxon>
        <taxon>Cystobacterineae</taxon>
        <taxon>Vulgatibacteraceae</taxon>
        <taxon>Vulgatibacter</taxon>
    </lineage>
</organism>
<dbReference type="InterPro" id="IPR016181">
    <property type="entry name" value="Acyl_CoA_acyltransferase"/>
</dbReference>
<dbReference type="EMBL" id="CP012332">
    <property type="protein sequence ID" value="AKU90660.1"/>
    <property type="molecule type" value="Genomic_DNA"/>
</dbReference>
<proteinExistence type="predicted"/>
<dbReference type="Gene3D" id="3.40.630.30">
    <property type="match status" value="1"/>
</dbReference>
<protein>
    <recommendedName>
        <fullName evidence="1">BioF2-like acetyltransferase domain-containing protein</fullName>
    </recommendedName>
</protein>
<sequence length="378" mass="42245">MRISNDPGRGTGSMPIVQSMVGGLELLERVEPEWRALCDEGPCAAPFFRPEWIAAYLRAFEPSATLRLVVATDAGRLRAVLPLVAERSRLRGFPVRKLRSAAGVHSCRFDLVHGAGDFRPWADAIWSHLCETGGWDVIELRDVPAGGAVERLLEAASTAGYPVGRWESMRTPYVELPGRGGSFEAVLGRTRSHFRANLRRRMKRLAEKGRVQLNRFEDADPRVLQRFYALEKIGWKGDRGTAIDCDGATRAFYDRAASWAASRGMLAIYELELDGAPVAMHFGLSDGRRYYLPKPAFDPAHEACSPGQLLMHEVLRDCTERGLEELDFLGPPMPWKADWTDSFRPHAWCYFFRRGPLGLALHAAKFRVPALAEAILGR</sequence>
<dbReference type="STRING" id="1391653.AKJ08_1047"/>
<evidence type="ECO:0000259" key="1">
    <source>
        <dbReference type="Pfam" id="PF13480"/>
    </source>
</evidence>
<dbReference type="Pfam" id="PF13480">
    <property type="entry name" value="Acetyltransf_6"/>
    <property type="match status" value="1"/>
</dbReference>
<evidence type="ECO:0000313" key="2">
    <source>
        <dbReference type="EMBL" id="AKU90660.1"/>
    </source>
</evidence>
<dbReference type="Proteomes" id="UP000055590">
    <property type="component" value="Chromosome"/>
</dbReference>
<feature type="domain" description="BioF2-like acetyltransferase" evidence="1">
    <location>
        <begin position="192"/>
        <end position="336"/>
    </location>
</feature>
<dbReference type="InterPro" id="IPR038740">
    <property type="entry name" value="BioF2-like_GNAT_dom"/>
</dbReference>
<name>A0A0K1PAV8_9BACT</name>
<evidence type="ECO:0000313" key="3">
    <source>
        <dbReference type="Proteomes" id="UP000055590"/>
    </source>
</evidence>
<keyword evidence="3" id="KW-1185">Reference proteome</keyword>
<dbReference type="RefSeq" id="WP_169788748.1">
    <property type="nucleotide sequence ID" value="NZ_CP012332.1"/>
</dbReference>
<accession>A0A0K1PAV8</accession>
<dbReference type="KEGG" id="vin:AKJ08_1047"/>
<gene>
    <name evidence="2" type="ORF">AKJ08_1047</name>
</gene>
<dbReference type="AlphaFoldDB" id="A0A0K1PAV8"/>
<dbReference type="SUPFAM" id="SSF55729">
    <property type="entry name" value="Acyl-CoA N-acyltransferases (Nat)"/>
    <property type="match status" value="1"/>
</dbReference>
<reference evidence="2 3" key="1">
    <citation type="submission" date="2015-08" db="EMBL/GenBank/DDBJ databases">
        <authorList>
            <person name="Babu N.S."/>
            <person name="Beckwith C.J."/>
            <person name="Beseler K.G."/>
            <person name="Brison A."/>
            <person name="Carone J.V."/>
            <person name="Caskin T.P."/>
            <person name="Diamond M."/>
            <person name="Durham M.E."/>
            <person name="Foxe J.M."/>
            <person name="Go M."/>
            <person name="Henderson B.A."/>
            <person name="Jones I.B."/>
            <person name="McGettigan J.A."/>
            <person name="Micheletti S.J."/>
            <person name="Nasrallah M.E."/>
            <person name="Ortiz D."/>
            <person name="Piller C.R."/>
            <person name="Privatt S.R."/>
            <person name="Schneider S.L."/>
            <person name="Sharp S."/>
            <person name="Smith T.C."/>
            <person name="Stanton J.D."/>
            <person name="Ullery H.E."/>
            <person name="Wilson R.J."/>
            <person name="Serrano M.G."/>
            <person name="Buck G."/>
            <person name="Lee V."/>
            <person name="Wang Y."/>
            <person name="Carvalho R."/>
            <person name="Voegtly L."/>
            <person name="Shi R."/>
            <person name="Duckworth R."/>
            <person name="Johnson A."/>
            <person name="Loviza R."/>
            <person name="Walstead R."/>
            <person name="Shah Z."/>
            <person name="Kiflezghi M."/>
            <person name="Wade K."/>
            <person name="Ball S.L."/>
            <person name="Bradley K.W."/>
            <person name="Asai D.J."/>
            <person name="Bowman C.A."/>
            <person name="Russell D.A."/>
            <person name="Pope W.H."/>
            <person name="Jacobs-Sera D."/>
            <person name="Hendrix R.W."/>
            <person name="Hatfull G.F."/>
        </authorList>
    </citation>
    <scope>NUCLEOTIDE SEQUENCE [LARGE SCALE GENOMIC DNA]</scope>
    <source>
        <strain evidence="2 3">DSM 27710</strain>
    </source>
</reference>